<name>A0A507D9U1_9FUNG</name>
<dbReference type="STRING" id="286115.A0A507D9U1"/>
<dbReference type="AlphaFoldDB" id="A0A507D9U1"/>
<reference evidence="10 11" key="1">
    <citation type="journal article" date="2019" name="Sci. Rep.">
        <title>Comparative genomics of chytrid fungi reveal insights into the obligate biotrophic and pathogenic lifestyle of Synchytrium endobioticum.</title>
        <authorList>
            <person name="van de Vossenberg B.T.L.H."/>
            <person name="Warris S."/>
            <person name="Nguyen H.D.T."/>
            <person name="van Gent-Pelzer M.P.E."/>
            <person name="Joly D.L."/>
            <person name="van de Geest H.C."/>
            <person name="Bonants P.J.M."/>
            <person name="Smith D.S."/>
            <person name="Levesque C.A."/>
            <person name="van der Lee T.A.J."/>
        </authorList>
    </citation>
    <scope>NUCLEOTIDE SEQUENCE [LARGE SCALE GENOMIC DNA]</scope>
    <source>
        <strain evidence="10 11">MB42</strain>
    </source>
</reference>
<keyword evidence="6" id="KW-0496">Mitochondrion</keyword>
<dbReference type="InterPro" id="IPR050931">
    <property type="entry name" value="Mito_Protein_Transport_Metaxin"/>
</dbReference>
<evidence type="ECO:0000313" key="10">
    <source>
        <dbReference type="EMBL" id="TPX47670.1"/>
    </source>
</evidence>
<dbReference type="InterPro" id="IPR036282">
    <property type="entry name" value="Glutathione-S-Trfase_C_sf"/>
</dbReference>
<gene>
    <name evidence="10" type="ORF">SeMB42_g03249</name>
</gene>
<keyword evidence="5" id="KW-0653">Protein transport</keyword>
<keyword evidence="11" id="KW-1185">Reference proteome</keyword>
<protein>
    <recommendedName>
        <fullName evidence="12">Metaxin glutathione S-transferase domain-containing protein</fullName>
    </recommendedName>
</protein>
<evidence type="ECO:0000256" key="3">
    <source>
        <dbReference type="ARBA" id="ARBA00022448"/>
    </source>
</evidence>
<dbReference type="SUPFAM" id="SSF47616">
    <property type="entry name" value="GST C-terminal domain-like"/>
    <property type="match status" value="1"/>
</dbReference>
<keyword evidence="4" id="KW-1000">Mitochondrion outer membrane</keyword>
<evidence type="ECO:0000256" key="6">
    <source>
        <dbReference type="ARBA" id="ARBA00023128"/>
    </source>
</evidence>
<organism evidence="10 11">
    <name type="scientific">Synchytrium endobioticum</name>
    <dbReference type="NCBI Taxonomy" id="286115"/>
    <lineage>
        <taxon>Eukaryota</taxon>
        <taxon>Fungi</taxon>
        <taxon>Fungi incertae sedis</taxon>
        <taxon>Chytridiomycota</taxon>
        <taxon>Chytridiomycota incertae sedis</taxon>
        <taxon>Chytridiomycetes</taxon>
        <taxon>Synchytriales</taxon>
        <taxon>Synchytriaceae</taxon>
        <taxon>Synchytrium</taxon>
    </lineage>
</organism>
<dbReference type="GO" id="GO:0001401">
    <property type="term" value="C:SAM complex"/>
    <property type="evidence" value="ECO:0007669"/>
    <property type="project" value="InterPro"/>
</dbReference>
<dbReference type="Pfam" id="PF10568">
    <property type="entry name" value="Tom37"/>
    <property type="match status" value="1"/>
</dbReference>
<evidence type="ECO:0000256" key="7">
    <source>
        <dbReference type="ARBA" id="ARBA00023136"/>
    </source>
</evidence>
<sequence>MWALNARHLLAAPWDADDVDRLVDHARSHDLSNNINTNETVPTPARMESITSRLESIHRAFPIHTFPAPHTPAPHGGAPVLHIFPTKSRGARVWGDGHASLDVECVRYQALAAFSNYTCQLQQTFCHDASPTGRLPFLVTPDGAVHGGRDIEGVVTREAGDIDARLSEPDRADCRTYAALVDAKITLALMYSLWMDEDNMTKYTSLLHGSFYVPLLGRWVARSLRSKIMVWIESRRPSVARDEVYEEARTALSALSTRLGASLYFFGTKPTTLDAIVFANLHVILSSRTPHAELFQAVNRHDNLVQYTRRVWNTYFAPNRDSFSGSTSSQ</sequence>
<evidence type="ECO:0008006" key="12">
    <source>
        <dbReference type="Google" id="ProtNLM"/>
    </source>
</evidence>
<dbReference type="GO" id="GO:0015031">
    <property type="term" value="P:protein transport"/>
    <property type="evidence" value="ECO:0007669"/>
    <property type="project" value="UniProtKB-KW"/>
</dbReference>
<evidence type="ECO:0000313" key="11">
    <source>
        <dbReference type="Proteomes" id="UP000317494"/>
    </source>
</evidence>
<feature type="domain" description="Mitochondrial outer membrane transport complex Sam37/metaxin N-terminal" evidence="8">
    <location>
        <begin position="105"/>
        <end position="212"/>
    </location>
</feature>
<proteinExistence type="inferred from homology"/>
<dbReference type="InterPro" id="IPR033468">
    <property type="entry name" value="Metaxin_GST"/>
</dbReference>
<evidence type="ECO:0000256" key="1">
    <source>
        <dbReference type="ARBA" id="ARBA00004294"/>
    </source>
</evidence>
<dbReference type="PANTHER" id="PTHR12289:SF77">
    <property type="entry name" value="METAXIN-2"/>
    <property type="match status" value="1"/>
</dbReference>
<evidence type="ECO:0000259" key="9">
    <source>
        <dbReference type="Pfam" id="PF17171"/>
    </source>
</evidence>
<dbReference type="Proteomes" id="UP000317494">
    <property type="component" value="Unassembled WGS sequence"/>
</dbReference>
<dbReference type="Pfam" id="PF17171">
    <property type="entry name" value="GST_C_6"/>
    <property type="match status" value="1"/>
</dbReference>
<keyword evidence="3" id="KW-0813">Transport</keyword>
<comment type="similarity">
    <text evidence="2">Belongs to the metaxin family.</text>
</comment>
<dbReference type="GO" id="GO:0007005">
    <property type="term" value="P:mitochondrion organization"/>
    <property type="evidence" value="ECO:0007669"/>
    <property type="project" value="TreeGrafter"/>
</dbReference>
<keyword evidence="7" id="KW-0472">Membrane</keyword>
<evidence type="ECO:0000259" key="8">
    <source>
        <dbReference type="Pfam" id="PF10568"/>
    </source>
</evidence>
<dbReference type="Gene3D" id="1.20.1050.10">
    <property type="match status" value="1"/>
</dbReference>
<comment type="subcellular location">
    <subcellularLocation>
        <location evidence="1">Mitochondrion outer membrane</location>
    </subcellularLocation>
</comment>
<comment type="caution">
    <text evidence="10">The sequence shown here is derived from an EMBL/GenBank/DDBJ whole genome shotgun (WGS) entry which is preliminary data.</text>
</comment>
<evidence type="ECO:0000256" key="4">
    <source>
        <dbReference type="ARBA" id="ARBA00022787"/>
    </source>
</evidence>
<dbReference type="PANTHER" id="PTHR12289">
    <property type="entry name" value="METAXIN RELATED"/>
    <property type="match status" value="1"/>
</dbReference>
<dbReference type="InterPro" id="IPR019564">
    <property type="entry name" value="Sam37/metaxin_N"/>
</dbReference>
<accession>A0A507D9U1</accession>
<dbReference type="VEuPathDB" id="FungiDB:SeMB42_g03249"/>
<feature type="domain" description="Metaxin glutathione S-transferase" evidence="9">
    <location>
        <begin position="248"/>
        <end position="311"/>
    </location>
</feature>
<dbReference type="EMBL" id="QEAN01000112">
    <property type="protein sequence ID" value="TPX47670.1"/>
    <property type="molecule type" value="Genomic_DNA"/>
</dbReference>
<evidence type="ECO:0000256" key="2">
    <source>
        <dbReference type="ARBA" id="ARBA00009170"/>
    </source>
</evidence>
<evidence type="ECO:0000256" key="5">
    <source>
        <dbReference type="ARBA" id="ARBA00022927"/>
    </source>
</evidence>